<evidence type="ECO:0000313" key="7">
    <source>
        <dbReference type="EMBL" id="GFH50004.1"/>
    </source>
</evidence>
<dbReference type="Pfam" id="PF01753">
    <property type="entry name" value="zf-MYND"/>
    <property type="match status" value="1"/>
</dbReference>
<feature type="compositionally biased region" description="Low complexity" evidence="5">
    <location>
        <begin position="7"/>
        <end position="21"/>
    </location>
</feature>
<keyword evidence="3" id="KW-0862">Zinc</keyword>
<sequence>MADSDYSTSSLAAKAAQLQSAEDSETEQKELAEEGEVGNSSKQDMRKIPEVPDYPSCDYCGEEFAGKLFCSQCRSAYYCSKECQKKHWKAPNGHKANCLKMEERYAKPRRNRLSHYAMNIVPVYFTKT</sequence>
<evidence type="ECO:0000256" key="5">
    <source>
        <dbReference type="SAM" id="MobiDB-lite"/>
    </source>
</evidence>
<dbReference type="PROSITE" id="PS50865">
    <property type="entry name" value="ZF_MYND_2"/>
    <property type="match status" value="1"/>
</dbReference>
<evidence type="ECO:0000256" key="2">
    <source>
        <dbReference type="ARBA" id="ARBA00022771"/>
    </source>
</evidence>
<dbReference type="GO" id="GO:0008270">
    <property type="term" value="F:zinc ion binding"/>
    <property type="evidence" value="ECO:0007669"/>
    <property type="project" value="UniProtKB-KW"/>
</dbReference>
<evidence type="ECO:0000256" key="1">
    <source>
        <dbReference type="ARBA" id="ARBA00022723"/>
    </source>
</evidence>
<dbReference type="GO" id="GO:0016787">
    <property type="term" value="F:hydrolase activity"/>
    <property type="evidence" value="ECO:0007669"/>
    <property type="project" value="UniProtKB-KW"/>
</dbReference>
<evidence type="ECO:0000256" key="4">
    <source>
        <dbReference type="PROSITE-ProRule" id="PRU00134"/>
    </source>
</evidence>
<accession>A0AAD3CPY2</accession>
<dbReference type="SUPFAM" id="SSF144232">
    <property type="entry name" value="HIT/MYND zinc finger-like"/>
    <property type="match status" value="1"/>
</dbReference>
<evidence type="ECO:0000259" key="6">
    <source>
        <dbReference type="PROSITE" id="PS50865"/>
    </source>
</evidence>
<evidence type="ECO:0000313" key="8">
    <source>
        <dbReference type="EMBL" id="GFH50007.1"/>
    </source>
</evidence>
<protein>
    <submittedName>
        <fullName evidence="8">Peptidase C19, ubiquitin carboxyl-terminal hydrolase 2</fullName>
    </submittedName>
</protein>
<keyword evidence="2 4" id="KW-0863">Zinc-finger</keyword>
<evidence type="ECO:0000256" key="3">
    <source>
        <dbReference type="ARBA" id="ARBA00022833"/>
    </source>
</evidence>
<keyword evidence="8" id="KW-0378">Hydrolase</keyword>
<name>A0AAD3CPY2_9STRA</name>
<organism evidence="8 9">
    <name type="scientific">Chaetoceros tenuissimus</name>
    <dbReference type="NCBI Taxonomy" id="426638"/>
    <lineage>
        <taxon>Eukaryota</taxon>
        <taxon>Sar</taxon>
        <taxon>Stramenopiles</taxon>
        <taxon>Ochrophyta</taxon>
        <taxon>Bacillariophyta</taxon>
        <taxon>Coscinodiscophyceae</taxon>
        <taxon>Chaetocerotophycidae</taxon>
        <taxon>Chaetocerotales</taxon>
        <taxon>Chaetocerotaceae</taxon>
        <taxon>Chaetoceros</taxon>
    </lineage>
</organism>
<gene>
    <name evidence="7" type="ORF">CTEN210_06480</name>
    <name evidence="8" type="ORF">CTEN210_06483</name>
</gene>
<dbReference type="InterPro" id="IPR002893">
    <property type="entry name" value="Znf_MYND"/>
</dbReference>
<dbReference type="Gene3D" id="6.10.140.2220">
    <property type="match status" value="1"/>
</dbReference>
<dbReference type="Proteomes" id="UP001054902">
    <property type="component" value="Unassembled WGS sequence"/>
</dbReference>
<dbReference type="EMBL" id="BLLK01000038">
    <property type="protein sequence ID" value="GFH50004.1"/>
    <property type="molecule type" value="Genomic_DNA"/>
</dbReference>
<dbReference type="EMBL" id="BLLK01000038">
    <property type="protein sequence ID" value="GFH50007.1"/>
    <property type="molecule type" value="Genomic_DNA"/>
</dbReference>
<proteinExistence type="predicted"/>
<reference evidence="8" key="1">
    <citation type="submission" date="2020-02" db="EMBL/GenBank/DDBJ databases">
        <authorList>
            <person name="Hongo Y."/>
            <person name="Kimura K."/>
            <person name="Takaki Y."/>
            <person name="Tomaru Y."/>
        </authorList>
    </citation>
    <scope>NUCLEOTIDE SEQUENCE</scope>
    <source>
        <strain evidence="8">NIES-3715</strain>
    </source>
</reference>
<keyword evidence="1" id="KW-0479">Metal-binding</keyword>
<reference evidence="8 9" key="2">
    <citation type="journal article" date="2021" name="Sci. Rep.">
        <title>The genome of the diatom Chaetoceros tenuissimus carries an ancient integrated fragment of an extant virus.</title>
        <authorList>
            <person name="Hongo Y."/>
            <person name="Kimura K."/>
            <person name="Takaki Y."/>
            <person name="Yoshida Y."/>
            <person name="Baba S."/>
            <person name="Kobayashi G."/>
            <person name="Nagasaki K."/>
            <person name="Hano T."/>
            <person name="Tomaru Y."/>
        </authorList>
    </citation>
    <scope>NUCLEOTIDE SEQUENCE [LARGE SCALE GENOMIC DNA]</scope>
    <source>
        <strain evidence="8 9">NIES-3715</strain>
    </source>
</reference>
<comment type="caution">
    <text evidence="8">The sequence shown here is derived from an EMBL/GenBank/DDBJ whole genome shotgun (WGS) entry which is preliminary data.</text>
</comment>
<evidence type="ECO:0000313" key="9">
    <source>
        <dbReference type="Proteomes" id="UP001054902"/>
    </source>
</evidence>
<feature type="domain" description="MYND-type" evidence="6">
    <location>
        <begin position="57"/>
        <end position="98"/>
    </location>
</feature>
<feature type="region of interest" description="Disordered" evidence="5">
    <location>
        <begin position="1"/>
        <end position="47"/>
    </location>
</feature>
<dbReference type="AlphaFoldDB" id="A0AAD3CPY2"/>
<keyword evidence="9" id="KW-1185">Reference proteome</keyword>